<evidence type="ECO:0000313" key="1">
    <source>
        <dbReference type="EMBL" id="ORY86343.1"/>
    </source>
</evidence>
<comment type="caution">
    <text evidence="1">The sequence shown here is derived from an EMBL/GenBank/DDBJ whole genome shotgun (WGS) entry which is preliminary data.</text>
</comment>
<dbReference type="Proteomes" id="UP000193685">
    <property type="component" value="Unassembled WGS sequence"/>
</dbReference>
<gene>
    <name evidence="1" type="ORF">BCR37DRAFT_376920</name>
</gene>
<dbReference type="AlphaFoldDB" id="A0A1Y2FQT1"/>
<dbReference type="GeneID" id="63785296"/>
<protein>
    <submittedName>
        <fullName evidence="1">Uncharacterized protein</fullName>
    </submittedName>
</protein>
<proteinExistence type="predicted"/>
<evidence type="ECO:0000313" key="2">
    <source>
        <dbReference type="Proteomes" id="UP000193685"/>
    </source>
</evidence>
<dbReference type="RefSeq" id="XP_040727525.1">
    <property type="nucleotide sequence ID" value="XM_040868697.1"/>
</dbReference>
<dbReference type="EMBL" id="MCFI01000003">
    <property type="protein sequence ID" value="ORY86343.1"/>
    <property type="molecule type" value="Genomic_DNA"/>
</dbReference>
<accession>A0A1Y2FQT1</accession>
<reference evidence="1 2" key="1">
    <citation type="submission" date="2016-07" db="EMBL/GenBank/DDBJ databases">
        <title>Pervasive Adenine N6-methylation of Active Genes in Fungi.</title>
        <authorList>
            <consortium name="DOE Joint Genome Institute"/>
            <person name="Mondo S.J."/>
            <person name="Dannebaum R.O."/>
            <person name="Kuo R.C."/>
            <person name="Labutti K."/>
            <person name="Haridas S."/>
            <person name="Kuo A."/>
            <person name="Salamov A."/>
            <person name="Ahrendt S.R."/>
            <person name="Lipzen A."/>
            <person name="Sullivan W."/>
            <person name="Andreopoulos W.B."/>
            <person name="Clum A."/>
            <person name="Lindquist E."/>
            <person name="Daum C."/>
            <person name="Ramamoorthy G.K."/>
            <person name="Gryganskyi A."/>
            <person name="Culley D."/>
            <person name="Magnuson J.K."/>
            <person name="James T.Y."/>
            <person name="O'Malley M.A."/>
            <person name="Stajich J.E."/>
            <person name="Spatafora J.W."/>
            <person name="Visel A."/>
            <person name="Grigoriev I.V."/>
        </authorList>
    </citation>
    <scope>NUCLEOTIDE SEQUENCE [LARGE SCALE GENOMIC DNA]</scope>
    <source>
        <strain evidence="1 2">12-1054</strain>
    </source>
</reference>
<organism evidence="1 2">
    <name type="scientific">Protomyces lactucae-debilis</name>
    <dbReference type="NCBI Taxonomy" id="2754530"/>
    <lineage>
        <taxon>Eukaryota</taxon>
        <taxon>Fungi</taxon>
        <taxon>Dikarya</taxon>
        <taxon>Ascomycota</taxon>
        <taxon>Taphrinomycotina</taxon>
        <taxon>Taphrinomycetes</taxon>
        <taxon>Taphrinales</taxon>
        <taxon>Protomycetaceae</taxon>
        <taxon>Protomyces</taxon>
    </lineage>
</organism>
<name>A0A1Y2FQT1_PROLT</name>
<sequence>MQIYKKKMLQTFCGYDAAQIGARSTASTSRRPPEVMPFQTLAATHAPPARLHFTRPLSTSGQLSSRERLWRLLHAALQSHIHSQDHLRQTAFCARPVRFSTAAKIFHSQSSTTEIASAEVLSRGLHYLVNSQSYCTATHSLHLPGTCGETQRVF</sequence>
<feature type="non-terminal residue" evidence="1">
    <location>
        <position position="1"/>
    </location>
</feature>
<keyword evidence="2" id="KW-1185">Reference proteome</keyword>